<evidence type="ECO:0000259" key="3">
    <source>
        <dbReference type="Pfam" id="PF22566"/>
    </source>
</evidence>
<keyword evidence="5" id="KW-1185">Reference proteome</keyword>
<reference evidence="4" key="1">
    <citation type="journal article" date="2023" name="G3 (Bethesda)">
        <title>Whole genome assembly and annotation of the endangered Caribbean coral Acropora cervicornis.</title>
        <authorList>
            <person name="Selwyn J.D."/>
            <person name="Vollmer S.V."/>
        </authorList>
    </citation>
    <scope>NUCLEOTIDE SEQUENCE</scope>
    <source>
        <strain evidence="4">K2</strain>
    </source>
</reference>
<evidence type="ECO:0000313" key="4">
    <source>
        <dbReference type="EMBL" id="KAK2571795.1"/>
    </source>
</evidence>
<dbReference type="PANTHER" id="PTHR31993">
    <property type="entry name" value="UBA-LIKE DOMAIN-CONTAINING PROTEIN 2"/>
    <property type="match status" value="1"/>
</dbReference>
<evidence type="ECO:0000256" key="2">
    <source>
        <dbReference type="SAM" id="MobiDB-lite"/>
    </source>
</evidence>
<reference evidence="4" key="2">
    <citation type="journal article" date="2023" name="Science">
        <title>Genomic signatures of disease resistance in endangered staghorn corals.</title>
        <authorList>
            <person name="Vollmer S.V."/>
            <person name="Selwyn J.D."/>
            <person name="Despard B.A."/>
            <person name="Roesel C.L."/>
        </authorList>
    </citation>
    <scope>NUCLEOTIDE SEQUENCE</scope>
    <source>
        <strain evidence="4">K2</strain>
    </source>
</reference>
<feature type="region of interest" description="Disordered" evidence="2">
    <location>
        <begin position="81"/>
        <end position="100"/>
    </location>
</feature>
<accession>A0AAD9R2V9</accession>
<dbReference type="EMBL" id="JARQWQ010000005">
    <property type="protein sequence ID" value="KAK2571795.1"/>
    <property type="molecule type" value="Genomic_DNA"/>
</dbReference>
<dbReference type="PANTHER" id="PTHR31993:SF4">
    <property type="entry name" value="UBA-LIKE DOMAIN-CONTAINING PROTEIN"/>
    <property type="match status" value="1"/>
</dbReference>
<dbReference type="InterPro" id="IPR009060">
    <property type="entry name" value="UBA-like_sf"/>
</dbReference>
<dbReference type="SUPFAM" id="SSF46934">
    <property type="entry name" value="UBA-like"/>
    <property type="match status" value="1"/>
</dbReference>
<dbReference type="Proteomes" id="UP001249851">
    <property type="component" value="Unassembled WGS sequence"/>
</dbReference>
<protein>
    <submittedName>
        <fullName evidence="4">UBA-like domain-containing protein 1</fullName>
    </submittedName>
</protein>
<dbReference type="InterPro" id="IPR039310">
    <property type="entry name" value="UBALD1/2"/>
</dbReference>
<name>A0AAD9R2V9_ACRCE</name>
<organism evidence="4 5">
    <name type="scientific">Acropora cervicornis</name>
    <name type="common">Staghorn coral</name>
    <dbReference type="NCBI Taxonomy" id="6130"/>
    <lineage>
        <taxon>Eukaryota</taxon>
        <taxon>Metazoa</taxon>
        <taxon>Cnidaria</taxon>
        <taxon>Anthozoa</taxon>
        <taxon>Hexacorallia</taxon>
        <taxon>Scleractinia</taxon>
        <taxon>Astrocoeniina</taxon>
        <taxon>Acroporidae</taxon>
        <taxon>Acropora</taxon>
    </lineage>
</organism>
<sequence length="100" mass="10853">MDALKEQAMINQFVMAAGCAREQAKQLLQAAHWQFETALSLFFQEAAIPSHSQHNALVTPANTPATPPNFPDALLAFSKLQASDSSSKPQPLNASHQPVR</sequence>
<proteinExistence type="inferred from homology"/>
<dbReference type="CDD" id="cd14343">
    <property type="entry name" value="UBA_F100B_like"/>
    <property type="match status" value="1"/>
</dbReference>
<evidence type="ECO:0000256" key="1">
    <source>
        <dbReference type="ARBA" id="ARBA00006090"/>
    </source>
</evidence>
<evidence type="ECO:0000313" key="5">
    <source>
        <dbReference type="Proteomes" id="UP001249851"/>
    </source>
</evidence>
<dbReference type="Gene3D" id="1.10.8.10">
    <property type="entry name" value="DNA helicase RuvA subunit, C-terminal domain"/>
    <property type="match status" value="1"/>
</dbReference>
<dbReference type="Pfam" id="PF22566">
    <property type="entry name" value="UBA_8"/>
    <property type="match status" value="1"/>
</dbReference>
<dbReference type="AlphaFoldDB" id="A0AAD9R2V9"/>
<dbReference type="PROSITE" id="PS51257">
    <property type="entry name" value="PROKAR_LIPOPROTEIN"/>
    <property type="match status" value="1"/>
</dbReference>
<gene>
    <name evidence="4" type="ORF">P5673_003196</name>
</gene>
<comment type="caution">
    <text evidence="4">The sequence shown here is derived from an EMBL/GenBank/DDBJ whole genome shotgun (WGS) entry which is preliminary data.</text>
</comment>
<comment type="similarity">
    <text evidence="1">Belongs to the UBALD family.</text>
</comment>
<feature type="domain" description="UBA-like" evidence="3">
    <location>
        <begin position="4"/>
        <end position="49"/>
    </location>
</feature>
<dbReference type="InterPro" id="IPR054109">
    <property type="entry name" value="UBA_8"/>
</dbReference>